<evidence type="ECO:0000313" key="2">
    <source>
        <dbReference type="EMBL" id="KAF1938725.1"/>
    </source>
</evidence>
<gene>
    <name evidence="2" type="ORF">EJ02DRAFT_514318</name>
</gene>
<sequence>MGTSSPATAMLMLNTSMASRGQAGLATTERRNFNGNRALEDYQRHSMLFEQENNKRRLISRQEHSMGSNFIEETRRSTKPEGDTLLEHPGHTAASQISPSMPPQQIRVDLYLTTSIQEAQAGALPAFGLRQALTDEDRLLTVPVDLEPLRKLQLVNISEYSFRAIRTDYHWHPIMVGNFQPRKSHTAIQQDPSAESIESPQMIEKMPNVECRTREASEEKTSTSGSQAAKQSSWHAPDQWHICSDIRPRSMYAPLEFIVKDEEDGDEFYGPRRVKWRSIVNENDYFPSEDLSTPDVDTRDFVDVLLEQ</sequence>
<dbReference type="OrthoDB" id="10068793at2759"/>
<dbReference type="AlphaFoldDB" id="A0A6A5SDN3"/>
<keyword evidence="3" id="KW-1185">Reference proteome</keyword>
<organism evidence="2 3">
    <name type="scientific">Clathrospora elynae</name>
    <dbReference type="NCBI Taxonomy" id="706981"/>
    <lineage>
        <taxon>Eukaryota</taxon>
        <taxon>Fungi</taxon>
        <taxon>Dikarya</taxon>
        <taxon>Ascomycota</taxon>
        <taxon>Pezizomycotina</taxon>
        <taxon>Dothideomycetes</taxon>
        <taxon>Pleosporomycetidae</taxon>
        <taxon>Pleosporales</taxon>
        <taxon>Diademaceae</taxon>
        <taxon>Clathrospora</taxon>
    </lineage>
</organism>
<accession>A0A6A5SDN3</accession>
<protein>
    <submittedName>
        <fullName evidence="2">Uncharacterized protein</fullName>
    </submittedName>
</protein>
<feature type="compositionally biased region" description="Polar residues" evidence="1">
    <location>
        <begin position="222"/>
        <end position="231"/>
    </location>
</feature>
<feature type="compositionally biased region" description="Basic and acidic residues" evidence="1">
    <location>
        <begin position="212"/>
        <end position="221"/>
    </location>
</feature>
<evidence type="ECO:0000313" key="3">
    <source>
        <dbReference type="Proteomes" id="UP000800038"/>
    </source>
</evidence>
<evidence type="ECO:0000256" key="1">
    <source>
        <dbReference type="SAM" id="MobiDB-lite"/>
    </source>
</evidence>
<dbReference type="Proteomes" id="UP000800038">
    <property type="component" value="Unassembled WGS sequence"/>
</dbReference>
<proteinExistence type="predicted"/>
<feature type="region of interest" description="Disordered" evidence="1">
    <location>
        <begin position="212"/>
        <end position="231"/>
    </location>
</feature>
<name>A0A6A5SDN3_9PLEO</name>
<dbReference type="EMBL" id="ML976097">
    <property type="protein sequence ID" value="KAF1938725.1"/>
    <property type="molecule type" value="Genomic_DNA"/>
</dbReference>
<reference evidence="2" key="1">
    <citation type="journal article" date="2020" name="Stud. Mycol.">
        <title>101 Dothideomycetes genomes: a test case for predicting lifestyles and emergence of pathogens.</title>
        <authorList>
            <person name="Haridas S."/>
            <person name="Albert R."/>
            <person name="Binder M."/>
            <person name="Bloem J."/>
            <person name="Labutti K."/>
            <person name="Salamov A."/>
            <person name="Andreopoulos B."/>
            <person name="Baker S."/>
            <person name="Barry K."/>
            <person name="Bills G."/>
            <person name="Bluhm B."/>
            <person name="Cannon C."/>
            <person name="Castanera R."/>
            <person name="Culley D."/>
            <person name="Daum C."/>
            <person name="Ezra D."/>
            <person name="Gonzalez J."/>
            <person name="Henrissat B."/>
            <person name="Kuo A."/>
            <person name="Liang C."/>
            <person name="Lipzen A."/>
            <person name="Lutzoni F."/>
            <person name="Magnuson J."/>
            <person name="Mondo S."/>
            <person name="Nolan M."/>
            <person name="Ohm R."/>
            <person name="Pangilinan J."/>
            <person name="Park H.-J."/>
            <person name="Ramirez L."/>
            <person name="Alfaro M."/>
            <person name="Sun H."/>
            <person name="Tritt A."/>
            <person name="Yoshinaga Y."/>
            <person name="Zwiers L.-H."/>
            <person name="Turgeon B."/>
            <person name="Goodwin S."/>
            <person name="Spatafora J."/>
            <person name="Crous P."/>
            <person name="Grigoriev I."/>
        </authorList>
    </citation>
    <scope>NUCLEOTIDE SEQUENCE</scope>
    <source>
        <strain evidence="2">CBS 161.51</strain>
    </source>
</reference>